<dbReference type="Gene3D" id="2.40.128.20">
    <property type="match status" value="1"/>
</dbReference>
<dbReference type="Pfam" id="PF09148">
    <property type="entry name" value="DUF1934"/>
    <property type="match status" value="1"/>
</dbReference>
<protein>
    <submittedName>
        <fullName evidence="1">Uncharacterized protein conserved in bacteria</fullName>
    </submittedName>
</protein>
<evidence type="ECO:0000313" key="1">
    <source>
        <dbReference type="EMBL" id="SUN36934.1"/>
    </source>
</evidence>
<proteinExistence type="predicted"/>
<dbReference type="Proteomes" id="UP000254082">
    <property type="component" value="Unassembled WGS sequence"/>
</dbReference>
<dbReference type="RefSeq" id="WP_002996796.1">
    <property type="nucleotide sequence ID" value="NZ_UHFA01000002.1"/>
</dbReference>
<name>A0A380JF89_STRDO</name>
<gene>
    <name evidence="1" type="ORF">NCTC11391_01824</name>
</gene>
<dbReference type="SUPFAM" id="SSF50814">
    <property type="entry name" value="Lipocalins"/>
    <property type="match status" value="1"/>
</dbReference>
<evidence type="ECO:0000313" key="2">
    <source>
        <dbReference type="Proteomes" id="UP000254082"/>
    </source>
</evidence>
<sequence length="130" mass="15311">MQIKIYNTIQMEDQTELIEEIHECQWIQKGGFDYLIHQNSQDEKVVIKLNHEELVMTRFSNPKSVMRFVKDDLDLAAIPTSMGTQRLVTKTKTFDLNREEARLHLTYDLLTEPEATRPLASYDLRIIWGE</sequence>
<organism evidence="1 2">
    <name type="scientific">Streptococcus downei MFe28</name>
    <dbReference type="NCBI Taxonomy" id="764290"/>
    <lineage>
        <taxon>Bacteria</taxon>
        <taxon>Bacillati</taxon>
        <taxon>Bacillota</taxon>
        <taxon>Bacilli</taxon>
        <taxon>Lactobacillales</taxon>
        <taxon>Streptococcaceae</taxon>
        <taxon>Streptococcus</taxon>
    </lineage>
</organism>
<dbReference type="OrthoDB" id="2233368at2"/>
<dbReference type="EMBL" id="UHFA01000002">
    <property type="protein sequence ID" value="SUN36934.1"/>
    <property type="molecule type" value="Genomic_DNA"/>
</dbReference>
<dbReference type="InterPro" id="IPR015231">
    <property type="entry name" value="DUF1934"/>
</dbReference>
<reference evidence="1 2" key="1">
    <citation type="submission" date="2018-06" db="EMBL/GenBank/DDBJ databases">
        <authorList>
            <consortium name="Pathogen Informatics"/>
            <person name="Doyle S."/>
        </authorList>
    </citation>
    <scope>NUCLEOTIDE SEQUENCE [LARGE SCALE GENOMIC DNA]</scope>
    <source>
        <strain evidence="2">NCTC 11391</strain>
    </source>
</reference>
<keyword evidence="2" id="KW-1185">Reference proteome</keyword>
<dbReference type="AlphaFoldDB" id="A0A380JF89"/>
<dbReference type="InterPro" id="IPR012674">
    <property type="entry name" value="Calycin"/>
</dbReference>
<accession>A0A380JF89</accession>